<comment type="caution">
    <text evidence="4">The sequence shown here is derived from an EMBL/GenBank/DDBJ whole genome shotgun (WGS) entry which is preliminary data.</text>
</comment>
<dbReference type="InterPro" id="IPR025711">
    <property type="entry name" value="PepSY"/>
</dbReference>
<evidence type="ECO:0000259" key="3">
    <source>
        <dbReference type="Pfam" id="PF03413"/>
    </source>
</evidence>
<evidence type="ECO:0000256" key="2">
    <source>
        <dbReference type="SAM" id="SignalP"/>
    </source>
</evidence>
<dbReference type="Pfam" id="PF03413">
    <property type="entry name" value="PepSY"/>
    <property type="match status" value="1"/>
</dbReference>
<evidence type="ECO:0000313" key="4">
    <source>
        <dbReference type="EMBL" id="TQS43498.1"/>
    </source>
</evidence>
<evidence type="ECO:0000313" key="5">
    <source>
        <dbReference type="Proteomes" id="UP000317982"/>
    </source>
</evidence>
<sequence length="115" mass="11365">MLVVATGGVLAAFSAGGVALANGSGDSADTPITGPARAKAEAAALTFVGTGKVTGSDASDEGRNAYEVEVTKPDGSQVDVQLDKSFSVVGSKTETETNDDHGSADDKSDGETNDG</sequence>
<keyword evidence="5" id="KW-1185">Reference proteome</keyword>
<gene>
    <name evidence="4" type="ORF">FL583_19175</name>
</gene>
<dbReference type="Proteomes" id="UP000317982">
    <property type="component" value="Unassembled WGS sequence"/>
</dbReference>
<feature type="domain" description="PepSY" evidence="3">
    <location>
        <begin position="38"/>
        <end position="83"/>
    </location>
</feature>
<organism evidence="4 5">
    <name type="scientific">Cryptosporangium phraense</name>
    <dbReference type="NCBI Taxonomy" id="2593070"/>
    <lineage>
        <taxon>Bacteria</taxon>
        <taxon>Bacillati</taxon>
        <taxon>Actinomycetota</taxon>
        <taxon>Actinomycetes</taxon>
        <taxon>Cryptosporangiales</taxon>
        <taxon>Cryptosporangiaceae</taxon>
        <taxon>Cryptosporangium</taxon>
    </lineage>
</organism>
<feature type="region of interest" description="Disordered" evidence="1">
    <location>
        <begin position="69"/>
        <end position="115"/>
    </location>
</feature>
<keyword evidence="2" id="KW-0732">Signal</keyword>
<dbReference type="AlphaFoldDB" id="A0A545AQ95"/>
<evidence type="ECO:0000256" key="1">
    <source>
        <dbReference type="SAM" id="MobiDB-lite"/>
    </source>
</evidence>
<feature type="signal peptide" evidence="2">
    <location>
        <begin position="1"/>
        <end position="21"/>
    </location>
</feature>
<dbReference type="OrthoDB" id="3628006at2"/>
<proteinExistence type="predicted"/>
<feature type="compositionally biased region" description="Basic and acidic residues" evidence="1">
    <location>
        <begin position="93"/>
        <end position="115"/>
    </location>
</feature>
<accession>A0A545AQ95</accession>
<name>A0A545AQ95_9ACTN</name>
<dbReference type="EMBL" id="VIRS01000013">
    <property type="protein sequence ID" value="TQS43498.1"/>
    <property type="molecule type" value="Genomic_DNA"/>
</dbReference>
<dbReference type="InParanoid" id="A0A545AQ95"/>
<dbReference type="Gene3D" id="3.30.505.20">
    <property type="match status" value="1"/>
</dbReference>
<feature type="chain" id="PRO_5021876102" description="PepSY domain-containing protein" evidence="2">
    <location>
        <begin position="22"/>
        <end position="115"/>
    </location>
</feature>
<reference evidence="4 5" key="1">
    <citation type="submission" date="2019-07" db="EMBL/GenBank/DDBJ databases">
        <title>Cryptosporangium phraense sp. nov., isolated from plant litter.</title>
        <authorList>
            <person name="Suriyachadkun C."/>
        </authorList>
    </citation>
    <scope>NUCLEOTIDE SEQUENCE [LARGE SCALE GENOMIC DNA]</scope>
    <source>
        <strain evidence="4 5">A-T 5661</strain>
    </source>
</reference>
<protein>
    <recommendedName>
        <fullName evidence="3">PepSY domain-containing protein</fullName>
    </recommendedName>
</protein>